<feature type="transmembrane region" description="Helical" evidence="1">
    <location>
        <begin position="458"/>
        <end position="476"/>
    </location>
</feature>
<feature type="transmembrane region" description="Helical" evidence="1">
    <location>
        <begin position="518"/>
        <end position="537"/>
    </location>
</feature>
<evidence type="ECO:0000313" key="2">
    <source>
        <dbReference type="EMBL" id="MDG3002765.1"/>
    </source>
</evidence>
<feature type="transmembrane region" description="Helical" evidence="1">
    <location>
        <begin position="400"/>
        <end position="418"/>
    </location>
</feature>
<feature type="transmembrane region" description="Helical" evidence="1">
    <location>
        <begin position="346"/>
        <end position="365"/>
    </location>
</feature>
<feature type="transmembrane region" description="Helical" evidence="1">
    <location>
        <begin position="146"/>
        <end position="172"/>
    </location>
</feature>
<dbReference type="Proteomes" id="UP001216907">
    <property type="component" value="Unassembled WGS sequence"/>
</dbReference>
<dbReference type="PANTHER" id="PTHR43471">
    <property type="entry name" value="ABC TRANSPORTER PERMEASE"/>
    <property type="match status" value="1"/>
</dbReference>
<feature type="transmembrane region" description="Helical" evidence="1">
    <location>
        <begin position="430"/>
        <end position="452"/>
    </location>
</feature>
<sequence length="586" mass="63118">MAMRWGPGPVFVYEWLRIARRWQLYACRSAFVAILLLGLFLTWGAWSDRPEGYERNELAYLGQATYAMIVNIEMTLVLLAAPAATAGAVCLDKARGSLIQVMATDLSDSEIVLGKLGAALVPVVGLVFCVLPMMMLASLLGGIDPALLFGSFLVTLGTSVLVCTLAFTLSVWGRKTHEVLGATYLIVVGWVAFAPLFVVIVDSSGYVPYLEAPLTAAVAATNPYALMHPAYDEPTEAHLAQALIYLAACLVVSAAMIAACIATIRRVAVGQRTQREASSRARRRWRVGLLPTPSLDANPVLWREWSRSRPTRWGRVVGILHGLFALSLTAMAIYHIDQGGPISETAILANLYIVGVGLLLLSVRASTSLSEERMRGSLDVLLSTPMSTPSILAGKWWGTFRLAPSILLLPAAIGGLMCRRSGNWPSLAAYLLLLASYAALAASFGLAISVWIAQQGRAAGVCVGSYVAACVGWPFFSLMSGGGSSPAIMFVLGSPIAGAVVGTLRLRDDGLDIESLTWLLYMTLWAVIQGVASVFLFRAACETFDEGLGRIADRSERRARWRHLRALIPRFGRERDDAAETPISPA</sequence>
<feature type="transmembrane region" description="Helical" evidence="1">
    <location>
        <begin position="242"/>
        <end position="264"/>
    </location>
</feature>
<dbReference type="PANTHER" id="PTHR43471:SF1">
    <property type="entry name" value="ABC TRANSPORTER PERMEASE PROTEIN NOSY-RELATED"/>
    <property type="match status" value="1"/>
</dbReference>
<dbReference type="Pfam" id="PF12679">
    <property type="entry name" value="ABC2_membrane_2"/>
    <property type="match status" value="1"/>
</dbReference>
<feature type="transmembrane region" description="Helical" evidence="1">
    <location>
        <begin position="66"/>
        <end position="91"/>
    </location>
</feature>
<dbReference type="RefSeq" id="WP_277859129.1">
    <property type="nucleotide sequence ID" value="NZ_JARRAG010000001.1"/>
</dbReference>
<feature type="transmembrane region" description="Helical" evidence="1">
    <location>
        <begin position="488"/>
        <end position="506"/>
    </location>
</feature>
<keyword evidence="1" id="KW-0472">Membrane</keyword>
<evidence type="ECO:0000256" key="1">
    <source>
        <dbReference type="SAM" id="Phobius"/>
    </source>
</evidence>
<keyword evidence="3" id="KW-1185">Reference proteome</keyword>
<keyword evidence="1" id="KW-0812">Transmembrane</keyword>
<feature type="transmembrane region" description="Helical" evidence="1">
    <location>
        <begin position="112"/>
        <end position="140"/>
    </location>
</feature>
<keyword evidence="1" id="KW-1133">Transmembrane helix</keyword>
<feature type="transmembrane region" description="Helical" evidence="1">
    <location>
        <begin position="313"/>
        <end position="334"/>
    </location>
</feature>
<accession>A0ABT6F5A7</accession>
<comment type="caution">
    <text evidence="2">The sequence shown here is derived from an EMBL/GenBank/DDBJ whole genome shotgun (WGS) entry which is preliminary data.</text>
</comment>
<feature type="transmembrane region" description="Helical" evidence="1">
    <location>
        <begin position="179"/>
        <end position="201"/>
    </location>
</feature>
<gene>
    <name evidence="2" type="ORF">PZE19_03100</name>
</gene>
<protein>
    <submittedName>
        <fullName evidence="2">ABC transporter permease subunit</fullName>
    </submittedName>
</protein>
<name>A0ABT6F5A7_9BACT</name>
<organism evidence="2 3">
    <name type="scientific">Paludisphaera mucosa</name>
    <dbReference type="NCBI Taxonomy" id="3030827"/>
    <lineage>
        <taxon>Bacteria</taxon>
        <taxon>Pseudomonadati</taxon>
        <taxon>Planctomycetota</taxon>
        <taxon>Planctomycetia</taxon>
        <taxon>Isosphaerales</taxon>
        <taxon>Isosphaeraceae</taxon>
        <taxon>Paludisphaera</taxon>
    </lineage>
</organism>
<proteinExistence type="predicted"/>
<dbReference type="EMBL" id="JARRAG010000001">
    <property type="protein sequence ID" value="MDG3002765.1"/>
    <property type="molecule type" value="Genomic_DNA"/>
</dbReference>
<feature type="transmembrane region" description="Helical" evidence="1">
    <location>
        <begin position="25"/>
        <end position="46"/>
    </location>
</feature>
<reference evidence="2 3" key="1">
    <citation type="submission" date="2023-03" db="EMBL/GenBank/DDBJ databases">
        <title>Paludisphaera mucosa sp. nov. a novel planctomycete from northern fen.</title>
        <authorList>
            <person name="Ivanova A."/>
        </authorList>
    </citation>
    <scope>NUCLEOTIDE SEQUENCE [LARGE SCALE GENOMIC DNA]</scope>
    <source>
        <strain evidence="2 3">Pla2</strain>
    </source>
</reference>
<evidence type="ECO:0000313" key="3">
    <source>
        <dbReference type="Proteomes" id="UP001216907"/>
    </source>
</evidence>